<evidence type="ECO:0000313" key="1">
    <source>
        <dbReference type="EMBL" id="PHT35453.1"/>
    </source>
</evidence>
<evidence type="ECO:0000313" key="2">
    <source>
        <dbReference type="Proteomes" id="UP000224567"/>
    </source>
</evidence>
<comment type="caution">
    <text evidence="1">The sequence shown here is derived from an EMBL/GenBank/DDBJ whole genome shotgun (WGS) entry which is preliminary data.</text>
</comment>
<dbReference type="OrthoDB" id="1709837at2759"/>
<sequence length="256" mass="28589">MPSGNNSGNLCTSMLHCVKLVVVDKVSVVGEVKLAMWNPHCLPISRLFQHKAGGNSRLQADELIQMDSTVSGYATTSLFSKAVWVLINPLLCTGYQSPLKLDEVPLLPPDFQAEFRLCSMRLMKLPKMLNRTWSIMPELRSSLSRSRQGNTTNKNKQKLHVVLPPPASTSQVHNGSNHAKVCTQQEKLNSSLELLTNGNISTLARCKEISSPIYIQISFREGMQLFGHLCSLKAKLKMLVKQIRKLDLIQLVLIIR</sequence>
<keyword evidence="2" id="KW-1185">Reference proteome</keyword>
<organism evidence="1 2">
    <name type="scientific">Capsicum baccatum</name>
    <name type="common">Peruvian pepper</name>
    <dbReference type="NCBI Taxonomy" id="33114"/>
    <lineage>
        <taxon>Eukaryota</taxon>
        <taxon>Viridiplantae</taxon>
        <taxon>Streptophyta</taxon>
        <taxon>Embryophyta</taxon>
        <taxon>Tracheophyta</taxon>
        <taxon>Spermatophyta</taxon>
        <taxon>Magnoliopsida</taxon>
        <taxon>eudicotyledons</taxon>
        <taxon>Gunneridae</taxon>
        <taxon>Pentapetalae</taxon>
        <taxon>asterids</taxon>
        <taxon>lamiids</taxon>
        <taxon>Solanales</taxon>
        <taxon>Solanaceae</taxon>
        <taxon>Solanoideae</taxon>
        <taxon>Capsiceae</taxon>
        <taxon>Capsicum</taxon>
    </lineage>
</organism>
<reference evidence="1 2" key="1">
    <citation type="journal article" date="2017" name="Genome Biol.">
        <title>New reference genome sequences of hot pepper reveal the massive evolution of plant disease-resistance genes by retroduplication.</title>
        <authorList>
            <person name="Kim S."/>
            <person name="Park J."/>
            <person name="Yeom S.I."/>
            <person name="Kim Y.M."/>
            <person name="Seo E."/>
            <person name="Kim K.T."/>
            <person name="Kim M.S."/>
            <person name="Lee J.M."/>
            <person name="Cheong K."/>
            <person name="Shin H.S."/>
            <person name="Kim S.B."/>
            <person name="Han K."/>
            <person name="Lee J."/>
            <person name="Park M."/>
            <person name="Lee H.A."/>
            <person name="Lee H.Y."/>
            <person name="Lee Y."/>
            <person name="Oh S."/>
            <person name="Lee J.H."/>
            <person name="Choi E."/>
            <person name="Choi E."/>
            <person name="Lee S.E."/>
            <person name="Jeon J."/>
            <person name="Kim H."/>
            <person name="Choi G."/>
            <person name="Song H."/>
            <person name="Lee J."/>
            <person name="Lee S.C."/>
            <person name="Kwon J.K."/>
            <person name="Lee H.Y."/>
            <person name="Koo N."/>
            <person name="Hong Y."/>
            <person name="Kim R.W."/>
            <person name="Kang W.H."/>
            <person name="Huh J.H."/>
            <person name="Kang B.C."/>
            <person name="Yang T.J."/>
            <person name="Lee Y.H."/>
            <person name="Bennetzen J.L."/>
            <person name="Choi D."/>
        </authorList>
    </citation>
    <scope>NUCLEOTIDE SEQUENCE [LARGE SCALE GENOMIC DNA]</scope>
    <source>
        <strain evidence="2">cv. PBC81</strain>
    </source>
</reference>
<dbReference type="Proteomes" id="UP000224567">
    <property type="component" value="Unassembled WGS sequence"/>
</dbReference>
<dbReference type="STRING" id="33114.A0A2G2VR68"/>
<name>A0A2G2VR68_CAPBA</name>
<reference evidence="2" key="2">
    <citation type="journal article" date="2017" name="J. Anim. Genet.">
        <title>Multiple reference genome sequences of hot pepper reveal the massive evolution of plant disease resistance genes by retroduplication.</title>
        <authorList>
            <person name="Kim S."/>
            <person name="Park J."/>
            <person name="Yeom S.-I."/>
            <person name="Kim Y.-M."/>
            <person name="Seo E."/>
            <person name="Kim K.-T."/>
            <person name="Kim M.-S."/>
            <person name="Lee J.M."/>
            <person name="Cheong K."/>
            <person name="Shin H.-S."/>
            <person name="Kim S.-B."/>
            <person name="Han K."/>
            <person name="Lee J."/>
            <person name="Park M."/>
            <person name="Lee H.-A."/>
            <person name="Lee H.-Y."/>
            <person name="Lee Y."/>
            <person name="Oh S."/>
            <person name="Lee J.H."/>
            <person name="Choi E."/>
            <person name="Choi E."/>
            <person name="Lee S.E."/>
            <person name="Jeon J."/>
            <person name="Kim H."/>
            <person name="Choi G."/>
            <person name="Song H."/>
            <person name="Lee J."/>
            <person name="Lee S.-C."/>
            <person name="Kwon J.-K."/>
            <person name="Lee H.-Y."/>
            <person name="Koo N."/>
            <person name="Hong Y."/>
            <person name="Kim R.W."/>
            <person name="Kang W.-H."/>
            <person name="Huh J.H."/>
            <person name="Kang B.-C."/>
            <person name="Yang T.-J."/>
            <person name="Lee Y.-H."/>
            <person name="Bennetzen J.L."/>
            <person name="Choi D."/>
        </authorList>
    </citation>
    <scope>NUCLEOTIDE SEQUENCE [LARGE SCALE GENOMIC DNA]</scope>
    <source>
        <strain evidence="2">cv. PBC81</strain>
    </source>
</reference>
<protein>
    <submittedName>
        <fullName evidence="1">Uncharacterized protein</fullName>
    </submittedName>
</protein>
<gene>
    <name evidence="1" type="ORF">CQW23_23153</name>
</gene>
<dbReference type="EMBL" id="MLFT02000010">
    <property type="protein sequence ID" value="PHT35453.1"/>
    <property type="molecule type" value="Genomic_DNA"/>
</dbReference>
<accession>A0A2G2VR68</accession>
<proteinExistence type="predicted"/>
<dbReference type="AlphaFoldDB" id="A0A2G2VR68"/>